<dbReference type="Proteomes" id="UP000283727">
    <property type="component" value="Unassembled WGS sequence"/>
</dbReference>
<protein>
    <recommendedName>
        <fullName evidence="3">ParB/Sulfiredoxin domain-containing protein</fullName>
    </recommendedName>
</protein>
<dbReference type="AlphaFoldDB" id="A0A0H2PDS8"/>
<proteinExistence type="predicted"/>
<sequence length="466" mass="53021">MERINVDVSDLCLWETNPRVEPSIDQMDELNKIYNFSAQSQSTSKRQLMNLASSIAENGYQNDVEPILATRAGDKYVIHDANRRLSAIKLLQNPDCYRELLDDRDYKRLKNLVAEYPQNIPSSLDIVVFGDDEQDELREILNRKHNGPQDGAGTIPWSTEAKARFSGKQTFSDKLETPFQNQFGDSLTSYLGGSNATTSTRRVFNSAPVKEYLDIKNPDIITPEQLDKVKELADEVKGYCQENGTLISRLKNDVIKQDIIIPLQEKGQGTVRSPRLAAKRLNHDFASKFATNRDRHLGAMYNNPEWMTDAPEFEDTNFMLSALNAYGVLEDDSTKRWAKAFLIAPAIRVIFELSLLALDKSCDEIHLPNIGVSAKHKENVSYVHRLFKNNKFQDYLQAGRIVFDTYQEAHSVIENTDFGESVEYSSLGSHKSMKDYDIDTIMRLSNDAVLFAMLCQQYVQFKKQGV</sequence>
<evidence type="ECO:0008006" key="3">
    <source>
        <dbReference type="Google" id="ProtNLM"/>
    </source>
</evidence>
<dbReference type="SUPFAM" id="SSF110849">
    <property type="entry name" value="ParB/Sulfiredoxin"/>
    <property type="match status" value="1"/>
</dbReference>
<dbReference type="CDD" id="cd16387">
    <property type="entry name" value="ParB_N_Srx"/>
    <property type="match status" value="1"/>
</dbReference>
<reference evidence="1 2" key="1">
    <citation type="submission" date="2018-08" db="EMBL/GenBank/DDBJ databases">
        <title>A genome reference for cultivated species of the human gut microbiota.</title>
        <authorList>
            <person name="Zou Y."/>
            <person name="Xue W."/>
            <person name="Luo G."/>
        </authorList>
    </citation>
    <scope>NUCLEOTIDE SEQUENCE [LARGE SCALE GENOMIC DNA]</scope>
    <source>
        <strain evidence="1 2">AM12-10</strain>
    </source>
</reference>
<dbReference type="EMBL" id="QRLR01000008">
    <property type="protein sequence ID" value="RHJ21669.1"/>
    <property type="molecule type" value="Genomic_DNA"/>
</dbReference>
<dbReference type="RefSeq" id="WP_047287546.1">
    <property type="nucleotide sequence ID" value="NZ_CYXQ01000010.1"/>
</dbReference>
<evidence type="ECO:0000313" key="1">
    <source>
        <dbReference type="EMBL" id="RHJ21669.1"/>
    </source>
</evidence>
<accession>A0A0H2PDS8</accession>
<dbReference type="Gene3D" id="3.90.1530.30">
    <property type="match status" value="1"/>
</dbReference>
<name>A0A0H2PDS8_BIFBI</name>
<comment type="caution">
    <text evidence="1">The sequence shown here is derived from an EMBL/GenBank/DDBJ whole genome shotgun (WGS) entry which is preliminary data.</text>
</comment>
<dbReference type="InterPro" id="IPR036086">
    <property type="entry name" value="ParB/Sulfiredoxin_sf"/>
</dbReference>
<gene>
    <name evidence="1" type="ORF">DW137_10250</name>
</gene>
<evidence type="ECO:0000313" key="2">
    <source>
        <dbReference type="Proteomes" id="UP000283727"/>
    </source>
</evidence>
<organism evidence="1 2">
    <name type="scientific">Bifidobacterium bifidum</name>
    <dbReference type="NCBI Taxonomy" id="1681"/>
    <lineage>
        <taxon>Bacteria</taxon>
        <taxon>Bacillati</taxon>
        <taxon>Actinomycetota</taxon>
        <taxon>Actinomycetes</taxon>
        <taxon>Bifidobacteriales</taxon>
        <taxon>Bifidobacteriaceae</taxon>
        <taxon>Bifidobacterium</taxon>
    </lineage>
</organism>